<dbReference type="InterPro" id="IPR036116">
    <property type="entry name" value="FN3_sf"/>
</dbReference>
<dbReference type="SUPFAM" id="SSF49265">
    <property type="entry name" value="Fibronectin type III"/>
    <property type="match status" value="1"/>
</dbReference>
<evidence type="ECO:0008006" key="3">
    <source>
        <dbReference type="Google" id="ProtNLM"/>
    </source>
</evidence>
<sequence>MWWGVEGHCNDVTITLSKLKTEDDTEIAVPAIIQEYQVNACGDKSTEQKFENLDPGTLYGVRLHASGKAGIGDDAIVTQSTLAPPKKIDRFVVEPVVDDPLLKNIETTEEPEKPIEVT</sequence>
<dbReference type="Proteomes" id="UP000008144">
    <property type="component" value="Chromosome 5"/>
</dbReference>
<dbReference type="AlphaFoldDB" id="H2XQ14"/>
<proteinExistence type="predicted"/>
<dbReference type="EMBL" id="EAAA01002133">
    <property type="status" value="NOT_ANNOTATED_CDS"/>
    <property type="molecule type" value="Genomic_DNA"/>
</dbReference>
<keyword evidence="2" id="KW-1185">Reference proteome</keyword>
<name>H2XQ14_CIOIN</name>
<dbReference type="HOGENOM" id="CLU_2078253_0_0_1"/>
<reference evidence="1" key="4">
    <citation type="submission" date="2025-09" db="UniProtKB">
        <authorList>
            <consortium name="Ensembl"/>
        </authorList>
    </citation>
    <scope>IDENTIFICATION</scope>
</reference>
<reference evidence="1" key="3">
    <citation type="submission" date="2025-08" db="UniProtKB">
        <authorList>
            <consortium name="Ensembl"/>
        </authorList>
    </citation>
    <scope>IDENTIFICATION</scope>
</reference>
<reference evidence="1" key="2">
    <citation type="journal article" date="2008" name="Genome Biol.">
        <title>Improved genome assembly and evidence-based global gene model set for the chordate Ciona intestinalis: new insight into intron and operon populations.</title>
        <authorList>
            <person name="Satou Y."/>
            <person name="Mineta K."/>
            <person name="Ogasawara M."/>
            <person name="Sasakura Y."/>
            <person name="Shoguchi E."/>
            <person name="Ueno K."/>
            <person name="Yamada L."/>
            <person name="Matsumoto J."/>
            <person name="Wasserscheid J."/>
            <person name="Dewar K."/>
            <person name="Wiley G.B."/>
            <person name="Macmil S.L."/>
            <person name="Roe B.A."/>
            <person name="Zeller R.W."/>
            <person name="Hastings K.E."/>
            <person name="Lemaire P."/>
            <person name="Lindquist E."/>
            <person name="Endo T."/>
            <person name="Hotta K."/>
            <person name="Inaba K."/>
        </authorList>
    </citation>
    <scope>NUCLEOTIDE SEQUENCE [LARGE SCALE GENOMIC DNA]</scope>
    <source>
        <strain evidence="1">wild type</strain>
    </source>
</reference>
<dbReference type="Ensembl" id="ENSCINT00000036710.1">
    <property type="protein sequence ID" value="ENSCINP00000031748.1"/>
    <property type="gene ID" value="ENSCING00000021830.1"/>
</dbReference>
<evidence type="ECO:0000313" key="2">
    <source>
        <dbReference type="Proteomes" id="UP000008144"/>
    </source>
</evidence>
<reference evidence="2" key="1">
    <citation type="journal article" date="2002" name="Science">
        <title>The draft genome of Ciona intestinalis: insights into chordate and vertebrate origins.</title>
        <authorList>
            <person name="Dehal P."/>
            <person name="Satou Y."/>
            <person name="Campbell R.K."/>
            <person name="Chapman J."/>
            <person name="Degnan B."/>
            <person name="De Tomaso A."/>
            <person name="Davidson B."/>
            <person name="Di Gregorio A."/>
            <person name="Gelpke M."/>
            <person name="Goodstein D.M."/>
            <person name="Harafuji N."/>
            <person name="Hastings K.E."/>
            <person name="Ho I."/>
            <person name="Hotta K."/>
            <person name="Huang W."/>
            <person name="Kawashima T."/>
            <person name="Lemaire P."/>
            <person name="Martinez D."/>
            <person name="Meinertzhagen I.A."/>
            <person name="Necula S."/>
            <person name="Nonaka M."/>
            <person name="Putnam N."/>
            <person name="Rash S."/>
            <person name="Saiga H."/>
            <person name="Satake M."/>
            <person name="Terry A."/>
            <person name="Yamada L."/>
            <person name="Wang H.G."/>
            <person name="Awazu S."/>
            <person name="Azumi K."/>
            <person name="Boore J."/>
            <person name="Branno M."/>
            <person name="Chin-Bow S."/>
            <person name="DeSantis R."/>
            <person name="Doyle S."/>
            <person name="Francino P."/>
            <person name="Keys D.N."/>
            <person name="Haga S."/>
            <person name="Hayashi H."/>
            <person name="Hino K."/>
            <person name="Imai K.S."/>
            <person name="Inaba K."/>
            <person name="Kano S."/>
            <person name="Kobayashi K."/>
            <person name="Kobayashi M."/>
            <person name="Lee B.I."/>
            <person name="Makabe K.W."/>
            <person name="Manohar C."/>
            <person name="Matassi G."/>
            <person name="Medina M."/>
            <person name="Mochizuki Y."/>
            <person name="Mount S."/>
            <person name="Morishita T."/>
            <person name="Miura S."/>
            <person name="Nakayama A."/>
            <person name="Nishizaka S."/>
            <person name="Nomoto H."/>
            <person name="Ohta F."/>
            <person name="Oishi K."/>
            <person name="Rigoutsos I."/>
            <person name="Sano M."/>
            <person name="Sasaki A."/>
            <person name="Sasakura Y."/>
            <person name="Shoguchi E."/>
            <person name="Shin-i T."/>
            <person name="Spagnuolo A."/>
            <person name="Stainier D."/>
            <person name="Suzuki M.M."/>
            <person name="Tassy O."/>
            <person name="Takatori N."/>
            <person name="Tokuoka M."/>
            <person name="Yagi K."/>
            <person name="Yoshizaki F."/>
            <person name="Wada S."/>
            <person name="Zhang C."/>
            <person name="Hyatt P.D."/>
            <person name="Larimer F."/>
            <person name="Detter C."/>
            <person name="Doggett N."/>
            <person name="Glavina T."/>
            <person name="Hawkins T."/>
            <person name="Richardson P."/>
            <person name="Lucas S."/>
            <person name="Kohara Y."/>
            <person name="Levine M."/>
            <person name="Satoh N."/>
            <person name="Rokhsar D.S."/>
        </authorList>
    </citation>
    <scope>NUCLEOTIDE SEQUENCE [LARGE SCALE GENOMIC DNA]</scope>
</reference>
<evidence type="ECO:0000313" key="1">
    <source>
        <dbReference type="Ensembl" id="ENSCINP00000031748.1"/>
    </source>
</evidence>
<dbReference type="InParanoid" id="H2XQ14"/>
<organism evidence="1 2">
    <name type="scientific">Ciona intestinalis</name>
    <name type="common">Transparent sea squirt</name>
    <name type="synonym">Ascidia intestinalis</name>
    <dbReference type="NCBI Taxonomy" id="7719"/>
    <lineage>
        <taxon>Eukaryota</taxon>
        <taxon>Metazoa</taxon>
        <taxon>Chordata</taxon>
        <taxon>Tunicata</taxon>
        <taxon>Ascidiacea</taxon>
        <taxon>Phlebobranchia</taxon>
        <taxon>Cionidae</taxon>
        <taxon>Ciona</taxon>
    </lineage>
</organism>
<accession>H2XQ14</accession>
<protein>
    <recommendedName>
        <fullName evidence="3">Fibronectin type-III domain-containing protein</fullName>
    </recommendedName>
</protein>